<dbReference type="PROSITE" id="PS00622">
    <property type="entry name" value="HTH_LUXR_1"/>
    <property type="match status" value="1"/>
</dbReference>
<keyword evidence="3" id="KW-0804">Transcription</keyword>
<dbReference type="PANTHER" id="PTHR44688">
    <property type="entry name" value="DNA-BINDING TRANSCRIPTIONAL ACTIVATOR DEVR_DOSR"/>
    <property type="match status" value="1"/>
</dbReference>
<evidence type="ECO:0000313" key="6">
    <source>
        <dbReference type="Proteomes" id="UP000653472"/>
    </source>
</evidence>
<organism evidence="5 6">
    <name type="scientific">Solimonas marina</name>
    <dbReference type="NCBI Taxonomy" id="2714601"/>
    <lineage>
        <taxon>Bacteria</taxon>
        <taxon>Pseudomonadati</taxon>
        <taxon>Pseudomonadota</taxon>
        <taxon>Gammaproteobacteria</taxon>
        <taxon>Nevskiales</taxon>
        <taxon>Nevskiaceae</taxon>
        <taxon>Solimonas</taxon>
    </lineage>
</organism>
<gene>
    <name evidence="5" type="ORF">G7Y82_19705</name>
</gene>
<evidence type="ECO:0000256" key="1">
    <source>
        <dbReference type="ARBA" id="ARBA00023015"/>
    </source>
</evidence>
<keyword evidence="1" id="KW-0805">Transcription regulation</keyword>
<proteinExistence type="predicted"/>
<dbReference type="SUPFAM" id="SSF46894">
    <property type="entry name" value="C-terminal effector domain of the bipartite response regulators"/>
    <property type="match status" value="1"/>
</dbReference>
<keyword evidence="2" id="KW-0238">DNA-binding</keyword>
<dbReference type="CDD" id="cd06170">
    <property type="entry name" value="LuxR_C_like"/>
    <property type="match status" value="1"/>
</dbReference>
<dbReference type="AlphaFoldDB" id="A0A969WEH3"/>
<dbReference type="InterPro" id="IPR025751">
    <property type="entry name" value="RsbRD_N_dom"/>
</dbReference>
<sequence length="196" mass="22486">MLRNTVHGEQLRRHCNMAILTWYHALLSGRSFTVVDLRQVARMGAEKYRIGASLGALMQAIRVGAAFCWNDLLELGRRDPALTDEVFYEISSFFLYHFDLMSEAVMRGYMVEQSAALEERTRGPQRFADQAHVGQRLSRREFDVLRLLQQGLSNRQIAVAIHVSEDTVKYHLRNIYGKLGVHRRTEAIANAHRATL</sequence>
<evidence type="ECO:0000313" key="5">
    <source>
        <dbReference type="EMBL" id="NKF24543.1"/>
    </source>
</evidence>
<evidence type="ECO:0000259" key="4">
    <source>
        <dbReference type="PROSITE" id="PS50043"/>
    </source>
</evidence>
<reference evidence="5" key="1">
    <citation type="submission" date="2020-03" db="EMBL/GenBank/DDBJ databases">
        <title>Solimonas marina sp. nov., isolated from deep seawater of the Pacific Ocean.</title>
        <authorList>
            <person name="Liu X."/>
            <person name="Lai Q."/>
            <person name="Sun F."/>
            <person name="Gai Y."/>
            <person name="Li G."/>
            <person name="Shao Z."/>
        </authorList>
    </citation>
    <scope>NUCLEOTIDE SEQUENCE</scope>
    <source>
        <strain evidence="5">C16B3</strain>
    </source>
</reference>
<dbReference type="Pfam" id="PF00196">
    <property type="entry name" value="GerE"/>
    <property type="match status" value="1"/>
</dbReference>
<evidence type="ECO:0000256" key="3">
    <source>
        <dbReference type="ARBA" id="ARBA00023163"/>
    </source>
</evidence>
<dbReference type="InterPro" id="IPR000792">
    <property type="entry name" value="Tscrpt_reg_LuxR_C"/>
</dbReference>
<dbReference type="PANTHER" id="PTHR44688:SF16">
    <property type="entry name" value="DNA-BINDING TRANSCRIPTIONAL ACTIVATOR DEVR_DOSR"/>
    <property type="match status" value="1"/>
</dbReference>
<keyword evidence="6" id="KW-1185">Reference proteome</keyword>
<dbReference type="Proteomes" id="UP000653472">
    <property type="component" value="Unassembled WGS sequence"/>
</dbReference>
<dbReference type="InterPro" id="IPR036388">
    <property type="entry name" value="WH-like_DNA-bd_sf"/>
</dbReference>
<dbReference type="SMART" id="SM00421">
    <property type="entry name" value="HTH_LUXR"/>
    <property type="match status" value="1"/>
</dbReference>
<name>A0A969WEH3_9GAMM</name>
<dbReference type="Pfam" id="PF14361">
    <property type="entry name" value="RsbRD_N"/>
    <property type="match status" value="1"/>
</dbReference>
<evidence type="ECO:0000256" key="2">
    <source>
        <dbReference type="ARBA" id="ARBA00023125"/>
    </source>
</evidence>
<dbReference type="RefSeq" id="WP_168149848.1">
    <property type="nucleotide sequence ID" value="NZ_JAAVXB010000016.1"/>
</dbReference>
<protein>
    <submittedName>
        <fullName evidence="5">Response regulator transcription factor</fullName>
    </submittedName>
</protein>
<comment type="caution">
    <text evidence="5">The sequence shown here is derived from an EMBL/GenBank/DDBJ whole genome shotgun (WGS) entry which is preliminary data.</text>
</comment>
<dbReference type="GO" id="GO:0006355">
    <property type="term" value="P:regulation of DNA-templated transcription"/>
    <property type="evidence" value="ECO:0007669"/>
    <property type="project" value="InterPro"/>
</dbReference>
<feature type="domain" description="HTH luxR-type" evidence="4">
    <location>
        <begin position="130"/>
        <end position="195"/>
    </location>
</feature>
<accession>A0A969WEH3</accession>
<dbReference type="EMBL" id="JAAVXB010000016">
    <property type="protein sequence ID" value="NKF24543.1"/>
    <property type="molecule type" value="Genomic_DNA"/>
</dbReference>
<dbReference type="InterPro" id="IPR016032">
    <property type="entry name" value="Sig_transdc_resp-reg_C-effctor"/>
</dbReference>
<dbReference type="PRINTS" id="PR00038">
    <property type="entry name" value="HTHLUXR"/>
</dbReference>
<dbReference type="PROSITE" id="PS50043">
    <property type="entry name" value="HTH_LUXR_2"/>
    <property type="match status" value="1"/>
</dbReference>
<dbReference type="Gene3D" id="1.10.10.10">
    <property type="entry name" value="Winged helix-like DNA-binding domain superfamily/Winged helix DNA-binding domain"/>
    <property type="match status" value="1"/>
</dbReference>
<dbReference type="GO" id="GO:0003677">
    <property type="term" value="F:DNA binding"/>
    <property type="evidence" value="ECO:0007669"/>
    <property type="project" value="UniProtKB-KW"/>
</dbReference>